<evidence type="ECO:0000313" key="1">
    <source>
        <dbReference type="EMBL" id="KAK2884154.1"/>
    </source>
</evidence>
<dbReference type="Proteomes" id="UP001187343">
    <property type="component" value="Unassembled WGS sequence"/>
</dbReference>
<comment type="caution">
    <text evidence="1">The sequence shown here is derived from an EMBL/GenBank/DDBJ whole genome shotgun (WGS) entry which is preliminary data.</text>
</comment>
<evidence type="ECO:0000313" key="2">
    <source>
        <dbReference type="Proteomes" id="UP001187343"/>
    </source>
</evidence>
<organism evidence="1 2">
    <name type="scientific">Cirrhinus molitorella</name>
    <name type="common">mud carp</name>
    <dbReference type="NCBI Taxonomy" id="172907"/>
    <lineage>
        <taxon>Eukaryota</taxon>
        <taxon>Metazoa</taxon>
        <taxon>Chordata</taxon>
        <taxon>Craniata</taxon>
        <taxon>Vertebrata</taxon>
        <taxon>Euteleostomi</taxon>
        <taxon>Actinopterygii</taxon>
        <taxon>Neopterygii</taxon>
        <taxon>Teleostei</taxon>
        <taxon>Ostariophysi</taxon>
        <taxon>Cypriniformes</taxon>
        <taxon>Cyprinidae</taxon>
        <taxon>Labeoninae</taxon>
        <taxon>Labeonini</taxon>
        <taxon>Cirrhinus</taxon>
    </lineage>
</organism>
<sequence>MGAAAGQVSLEKETGGKRECSLAHAAATRTIRSLFCLLLLDDLHTKLHFCRDHTSSGKNSFRNELGKESQKGGEASYQLLNMTFPGWAFGPQQGRHLCACLSSPSAPQARWLNYLQQGTGPRDSQHSLLQPAKASPSWAPVAWGLKPRHPAAVSTLPLALFDPPPAVPLYTHQSPPALGGKIMLASHL</sequence>
<gene>
    <name evidence="1" type="ORF">Q8A67_017791</name>
</gene>
<name>A0AA88TIP2_9TELE</name>
<dbReference type="AlphaFoldDB" id="A0AA88TIP2"/>
<dbReference type="EMBL" id="JAUYZG010000017">
    <property type="protein sequence ID" value="KAK2884154.1"/>
    <property type="molecule type" value="Genomic_DNA"/>
</dbReference>
<accession>A0AA88TIP2</accession>
<protein>
    <submittedName>
        <fullName evidence="1">Uncharacterized protein</fullName>
    </submittedName>
</protein>
<keyword evidence="2" id="KW-1185">Reference proteome</keyword>
<reference evidence="1" key="1">
    <citation type="submission" date="2023-08" db="EMBL/GenBank/DDBJ databases">
        <title>Chromosome-level Genome Assembly of mud carp (Cirrhinus molitorella).</title>
        <authorList>
            <person name="Liu H."/>
        </authorList>
    </citation>
    <scope>NUCLEOTIDE SEQUENCE</scope>
    <source>
        <strain evidence="1">Prfri</strain>
        <tissue evidence="1">Muscle</tissue>
    </source>
</reference>
<proteinExistence type="predicted"/>